<gene>
    <name evidence="1" type="ORF">FEM54_19495</name>
</gene>
<dbReference type="Proteomes" id="UP000304941">
    <property type="component" value="Unassembled WGS sequence"/>
</dbReference>
<comment type="caution">
    <text evidence="1">The sequence shown here is derived from an EMBL/GenBank/DDBJ whole genome shotgun (WGS) entry which is preliminary data.</text>
</comment>
<evidence type="ECO:0000313" key="1">
    <source>
        <dbReference type="EMBL" id="TLG90040.1"/>
    </source>
</evidence>
<accession>A0ABY2U1X1</accession>
<organism evidence="1 2">
    <name type="scientific">Pseudomonas edaphica</name>
    <dbReference type="NCBI Taxonomy" id="2006980"/>
    <lineage>
        <taxon>Bacteria</taxon>
        <taxon>Pseudomonadati</taxon>
        <taxon>Pseudomonadota</taxon>
        <taxon>Gammaproteobacteria</taxon>
        <taxon>Pseudomonadales</taxon>
        <taxon>Pseudomonadaceae</taxon>
        <taxon>Pseudomonas</taxon>
    </lineage>
</organism>
<dbReference type="EMBL" id="VBVZ01000306">
    <property type="protein sequence ID" value="TLG90040.1"/>
    <property type="molecule type" value="Genomic_DNA"/>
</dbReference>
<keyword evidence="2" id="KW-1185">Reference proteome</keyword>
<protein>
    <recommendedName>
        <fullName evidence="3">Secreted protein</fullName>
    </recommendedName>
</protein>
<reference evidence="1 2" key="1">
    <citation type="submission" date="2019-05" db="EMBL/GenBank/DDBJ databases">
        <title>Pseudomonas edaphica sp. nov., isolated from rhizospheric soil of Cistus ladanifer L. in Spain.</title>
        <authorList>
            <person name="Peix A."/>
        </authorList>
    </citation>
    <scope>NUCLEOTIDE SEQUENCE [LARGE SCALE GENOMIC DNA]</scope>
    <source>
        <strain evidence="1 2">RD25</strain>
    </source>
</reference>
<sequence>MISHAARFVWATPSKCGSWLACDGAVSVDAFVTDTPPSQASQLPQSPCWSQVMGAGLNRVMSLCSLCRCAHVCFLPLATSR</sequence>
<proteinExistence type="predicted"/>
<evidence type="ECO:0008006" key="3">
    <source>
        <dbReference type="Google" id="ProtNLM"/>
    </source>
</evidence>
<evidence type="ECO:0000313" key="2">
    <source>
        <dbReference type="Proteomes" id="UP000304941"/>
    </source>
</evidence>
<name>A0ABY2U1X1_9PSED</name>